<comment type="caution">
    <text evidence="2">The sequence shown here is derived from an EMBL/GenBank/DDBJ whole genome shotgun (WGS) entry which is preliminary data.</text>
</comment>
<dbReference type="Proteomes" id="UP001596039">
    <property type="component" value="Unassembled WGS sequence"/>
</dbReference>
<name>A0ABW0NQC2_9MICO</name>
<dbReference type="EMBL" id="JBHSMG010000002">
    <property type="protein sequence ID" value="MFC5502745.1"/>
    <property type="molecule type" value="Genomic_DNA"/>
</dbReference>
<evidence type="ECO:0000313" key="2">
    <source>
        <dbReference type="EMBL" id="MFC5502745.1"/>
    </source>
</evidence>
<dbReference type="Gene3D" id="3.20.80.10">
    <property type="entry name" value="Regulatory factor, effector binding domain"/>
    <property type="match status" value="1"/>
</dbReference>
<reference evidence="3" key="1">
    <citation type="journal article" date="2019" name="Int. J. Syst. Evol. Microbiol.">
        <title>The Global Catalogue of Microorganisms (GCM) 10K type strain sequencing project: providing services to taxonomists for standard genome sequencing and annotation.</title>
        <authorList>
            <consortium name="The Broad Institute Genomics Platform"/>
            <consortium name="The Broad Institute Genome Sequencing Center for Infectious Disease"/>
            <person name="Wu L."/>
            <person name="Ma J."/>
        </authorList>
    </citation>
    <scope>NUCLEOTIDE SEQUENCE [LARGE SCALE GENOMIC DNA]</scope>
    <source>
        <strain evidence="3">CGMCC 4.6997</strain>
    </source>
</reference>
<dbReference type="InterPro" id="IPR011256">
    <property type="entry name" value="Reg_factor_effector_dom_sf"/>
</dbReference>
<gene>
    <name evidence="2" type="ORF">ACFPJ4_10895</name>
</gene>
<evidence type="ECO:0000259" key="1">
    <source>
        <dbReference type="Pfam" id="PF06445"/>
    </source>
</evidence>
<keyword evidence="3" id="KW-1185">Reference proteome</keyword>
<dbReference type="SUPFAM" id="SSF55136">
    <property type="entry name" value="Probable bacterial effector-binding domain"/>
    <property type="match status" value="1"/>
</dbReference>
<dbReference type="Pfam" id="PF06445">
    <property type="entry name" value="GyrI-like"/>
    <property type="match status" value="1"/>
</dbReference>
<accession>A0ABW0NQC2</accession>
<dbReference type="RefSeq" id="WP_386740441.1">
    <property type="nucleotide sequence ID" value="NZ_JBHSMG010000002.1"/>
</dbReference>
<dbReference type="InterPro" id="IPR029442">
    <property type="entry name" value="GyrI-like"/>
</dbReference>
<feature type="domain" description="GyrI-like small molecule binding" evidence="1">
    <location>
        <begin position="26"/>
        <end position="201"/>
    </location>
</feature>
<sequence>MEKPVKLDVKADHELYRPPADRFVEVDVPEMPFLMYHGQGSPEGEGFQAAIGALYSMSYGVKFASKSRLGRDYVVPPLEALWWTDDPQDFARTSPEQWRWTAMIRLPDWIDEAFVEQCRAEAVAKSPLAAEVRFERWTEGRSVQILHLGSYADEAPTIARLHQEYLPQHGLVENGHHHEIYLGDPRHSAPERLRTVLRQPVRPA</sequence>
<organism evidence="2 3">
    <name type="scientific">Lysinimonas soli</name>
    <dbReference type="NCBI Taxonomy" id="1074233"/>
    <lineage>
        <taxon>Bacteria</taxon>
        <taxon>Bacillati</taxon>
        <taxon>Actinomycetota</taxon>
        <taxon>Actinomycetes</taxon>
        <taxon>Micrococcales</taxon>
        <taxon>Microbacteriaceae</taxon>
        <taxon>Lysinimonas</taxon>
    </lineage>
</organism>
<evidence type="ECO:0000313" key="3">
    <source>
        <dbReference type="Proteomes" id="UP001596039"/>
    </source>
</evidence>
<proteinExistence type="predicted"/>
<protein>
    <submittedName>
        <fullName evidence="2">GyrI-like domain-containing protein</fullName>
    </submittedName>
</protein>